<sequence length="1356" mass="152315">MISSLPELLTVVFCSSPVPSNPNTATLRAVFASLALVAPLPSCSKIIHFDGPQPQLPPARVLAYDEFKRRVSQLVKTHPAFQHTAVYEAKDFLFAAHNLAAAVAHVRTPFMLVMQHDFQLARPFDVLNLLRTMRDTPLVKHVRLNSRPNVVKGFDGVLENFTAPGVYVPLTKTCGWSDCPHVASVAYYRDFVIPRNLRDVNQGRRKFMEESLHYAMQRNGAEGGCWELKRVIERGGRGVWPSDFASYGTFLYGFHSPQDGSYTVHHSLRGHVPQWGYERSKQASPNGKKSGNASRSDRHLLRRKLKFEDQATTICSEFDALPRAMAPEVKEGKKKEPKVEVADPGETARNYVNPTPKGQLKSMDDPMAPSYLPHVVEASWNDWWEESGYYKASSDPEDKRPKFSICLPPPNVTGSLHLGHALTVAVQDLMCRWHRMRGYNVLWIPGIDHAGIATQVVVEKKLQRERGLSRHDLGRDNFVAEVFKWKEQYGANIFRQLRRLGCSLDWSREVFTMDEPRARSVTAAFIKFYEAGLIYRDVRLTNWCCSLRSGISDIEVDYDDIEKRTRLAVPGHPKDRTYAFGVIWSFAYKVEGSDEELVVATTRPETMLGDTAVAVHPDDPRYKQLHGRFLKHPFVDRRIPVILDSTLVDMNFGTGAVKVTPAHDPNDFECGRRHGLPEITVLTEDGKMADNAGAFAGMMRFDARVEVLKSLKEMGLYRGEADNKMRLGKCSRTGDIIEPMLKPQWWVDCSGMAKRATDAVRSGQLKIMPKEFEKTWYRWLDNIRDWCVSRQLWWGHRIPAYYVKVKGVDAPPVVAASVEEARTKAMEQHDCSAEDIELTQDEDVLDTWFSSGLFPFSPLGWPDQTRDLAAWHPTTLLETGQDILFFWVARMVMCSLQLTDKLPFTEIYLHAMVRDKYGRKMSKSLGNVIDPLEMINGVSLADLQAKLVAGNLDPKELEKATKLNAQEYPTGIPECGSDALRFGLLAHTGQGRDINLDVARVSGYARFCNKLWNATRFAFLYMESANGCFTPGPLPAALTLVSAKGPRADIKCLPDAWILSKLATTVDQLHAAMLGYDIAAATQIVYEFWYGCLCDVYLEAIKPIMQLDSSSPALATTKHATQTVLHACLHYGLRMLHPFMPFVTEELFQRLQLLCGEPRSSIMNSPFPVPGAISAWQSDQAEQDMDIVMKIAASIRLLRGNYLRGPLEKFAPQIYIVSRSPNVSAVVSAQVDTICALAKSSKIPPPASVELIPPGRDVPHGCAADIIDQYTVVHIMLKGLIDFSLEVARLQKDLKLVEGRHEKLKKKMDAPKYRSNCPASQQEEDAAKLLEIEGELESMRSVIATFEANQEDVALQ</sequence>
<dbReference type="FunFam" id="3.40.50.620:FF:000020">
    <property type="entry name" value="Valine--tRNA ligase, mitochondrial"/>
    <property type="match status" value="1"/>
</dbReference>
<dbReference type="GO" id="GO:0005524">
    <property type="term" value="F:ATP binding"/>
    <property type="evidence" value="ECO:0007669"/>
    <property type="project" value="UniProtKB-KW"/>
</dbReference>
<evidence type="ECO:0000256" key="10">
    <source>
        <dbReference type="ARBA" id="ARBA00023146"/>
    </source>
</evidence>
<dbReference type="NCBIfam" id="TIGR00422">
    <property type="entry name" value="valS"/>
    <property type="match status" value="1"/>
</dbReference>
<accession>A0AB34KA75</accession>
<dbReference type="InterPro" id="IPR010978">
    <property type="entry name" value="tRNA-bd_arm"/>
</dbReference>
<dbReference type="EMBL" id="JBGBPQ010000001">
    <property type="protein sequence ID" value="KAL1530232.1"/>
    <property type="molecule type" value="Genomic_DNA"/>
</dbReference>
<evidence type="ECO:0000256" key="4">
    <source>
        <dbReference type="ARBA" id="ARBA00013169"/>
    </source>
</evidence>
<keyword evidence="10 14" id="KW-0030">Aminoacyl-tRNA synthetase</keyword>
<evidence type="ECO:0000256" key="12">
    <source>
        <dbReference type="ARBA" id="ARBA00040837"/>
    </source>
</evidence>
<dbReference type="Pfam" id="PF08264">
    <property type="entry name" value="Anticodon_1"/>
    <property type="match status" value="1"/>
</dbReference>
<dbReference type="Gene3D" id="3.40.50.620">
    <property type="entry name" value="HUPs"/>
    <property type="match status" value="2"/>
</dbReference>
<protein>
    <recommendedName>
        <fullName evidence="12">Valine--tRNA ligase, mitochondrial</fullName>
        <ecNumber evidence="4">6.1.1.9</ecNumber>
    </recommendedName>
    <alternativeName>
        <fullName evidence="11">Valyl-tRNA synthetase</fullName>
    </alternativeName>
</protein>
<dbReference type="SUPFAM" id="SSF52374">
    <property type="entry name" value="Nucleotidylyl transferase"/>
    <property type="match status" value="1"/>
</dbReference>
<dbReference type="InterPro" id="IPR002303">
    <property type="entry name" value="Valyl-tRNA_ligase"/>
</dbReference>
<keyword evidence="19" id="KW-1185">Reference proteome</keyword>
<dbReference type="GO" id="GO:0002161">
    <property type="term" value="F:aminoacyl-tRNA deacylase activity"/>
    <property type="evidence" value="ECO:0007669"/>
    <property type="project" value="InterPro"/>
</dbReference>
<dbReference type="PROSITE" id="PS00178">
    <property type="entry name" value="AA_TRNA_LIGASE_I"/>
    <property type="match status" value="1"/>
</dbReference>
<evidence type="ECO:0000259" key="17">
    <source>
        <dbReference type="Pfam" id="PF08264"/>
    </source>
</evidence>
<dbReference type="InterPro" id="IPR009080">
    <property type="entry name" value="tRNAsynth_Ia_anticodon-bd"/>
</dbReference>
<keyword evidence="8 14" id="KW-0067">ATP-binding</keyword>
<evidence type="ECO:0000256" key="11">
    <source>
        <dbReference type="ARBA" id="ARBA00029936"/>
    </source>
</evidence>
<evidence type="ECO:0000313" key="19">
    <source>
        <dbReference type="Proteomes" id="UP001515480"/>
    </source>
</evidence>
<organism evidence="18 19">
    <name type="scientific">Prymnesium parvum</name>
    <name type="common">Toxic golden alga</name>
    <dbReference type="NCBI Taxonomy" id="97485"/>
    <lineage>
        <taxon>Eukaryota</taxon>
        <taxon>Haptista</taxon>
        <taxon>Haptophyta</taxon>
        <taxon>Prymnesiophyceae</taxon>
        <taxon>Prymnesiales</taxon>
        <taxon>Prymnesiaceae</taxon>
        <taxon>Prymnesium</taxon>
    </lineage>
</organism>
<evidence type="ECO:0000256" key="3">
    <source>
        <dbReference type="ARBA" id="ARBA00005594"/>
    </source>
</evidence>
<dbReference type="Proteomes" id="UP001515480">
    <property type="component" value="Unassembled WGS sequence"/>
</dbReference>
<dbReference type="FunFam" id="3.90.740.10:FF:000005">
    <property type="entry name" value="Valine--tRNA ligase, mitochondrial"/>
    <property type="match status" value="1"/>
</dbReference>
<comment type="caution">
    <text evidence="18">The sequence shown here is derived from an EMBL/GenBank/DDBJ whole genome shotgun (WGS) entry which is preliminary data.</text>
</comment>
<comment type="similarity">
    <text evidence="3 14">Belongs to the class-I aminoacyl-tRNA synthetase family.</text>
</comment>
<evidence type="ECO:0000256" key="9">
    <source>
        <dbReference type="ARBA" id="ARBA00022917"/>
    </source>
</evidence>
<dbReference type="GO" id="GO:0005829">
    <property type="term" value="C:cytosol"/>
    <property type="evidence" value="ECO:0007669"/>
    <property type="project" value="TreeGrafter"/>
</dbReference>
<dbReference type="InterPro" id="IPR009008">
    <property type="entry name" value="Val/Leu/Ile-tRNA-synth_edit"/>
</dbReference>
<evidence type="ECO:0000256" key="5">
    <source>
        <dbReference type="ARBA" id="ARBA00022490"/>
    </source>
</evidence>
<feature type="domain" description="Aminoacyl-tRNA synthetase class Ia" evidence="16">
    <location>
        <begin position="380"/>
        <end position="997"/>
    </location>
</feature>
<evidence type="ECO:0000256" key="15">
    <source>
        <dbReference type="SAM" id="MobiDB-lite"/>
    </source>
</evidence>
<evidence type="ECO:0000256" key="2">
    <source>
        <dbReference type="ARBA" id="ARBA00004496"/>
    </source>
</evidence>
<dbReference type="FunFam" id="3.40.50.620:FF:000078">
    <property type="entry name" value="Valine--tRNA ligase, mitochondrial"/>
    <property type="match status" value="1"/>
</dbReference>
<dbReference type="Gene3D" id="1.10.730.10">
    <property type="entry name" value="Isoleucyl-tRNA Synthetase, Domain 1"/>
    <property type="match status" value="1"/>
</dbReference>
<dbReference type="CDD" id="cd00817">
    <property type="entry name" value="ValRS_core"/>
    <property type="match status" value="1"/>
</dbReference>
<dbReference type="FunFam" id="1.10.730.10:FF:000009">
    <property type="entry name" value="Valine--tRNA ligase, mitochondrial"/>
    <property type="match status" value="1"/>
</dbReference>
<dbReference type="GO" id="GO:0004832">
    <property type="term" value="F:valine-tRNA ligase activity"/>
    <property type="evidence" value="ECO:0007669"/>
    <property type="project" value="UniProtKB-EC"/>
</dbReference>
<dbReference type="InterPro" id="IPR013155">
    <property type="entry name" value="M/V/L/I-tRNA-synth_anticd-bd"/>
</dbReference>
<evidence type="ECO:0000256" key="7">
    <source>
        <dbReference type="ARBA" id="ARBA00022741"/>
    </source>
</evidence>
<dbReference type="InterPro" id="IPR014729">
    <property type="entry name" value="Rossmann-like_a/b/a_fold"/>
</dbReference>
<dbReference type="InterPro" id="IPR037118">
    <property type="entry name" value="Val-tRNA_synth_C_sf"/>
</dbReference>
<evidence type="ECO:0000256" key="6">
    <source>
        <dbReference type="ARBA" id="ARBA00022598"/>
    </source>
</evidence>
<feature type="compositionally biased region" description="Basic and acidic residues" evidence="15">
    <location>
        <begin position="328"/>
        <end position="341"/>
    </location>
</feature>
<keyword evidence="7 14" id="KW-0547">Nucleotide-binding</keyword>
<evidence type="ECO:0000256" key="14">
    <source>
        <dbReference type="RuleBase" id="RU363035"/>
    </source>
</evidence>
<feature type="compositionally biased region" description="Polar residues" evidence="15">
    <location>
        <begin position="282"/>
        <end position="294"/>
    </location>
</feature>
<dbReference type="CDD" id="cd07962">
    <property type="entry name" value="Anticodon_Ia_Val"/>
    <property type="match status" value="1"/>
</dbReference>
<reference evidence="18 19" key="1">
    <citation type="journal article" date="2024" name="Science">
        <title>Giant polyketide synthase enzymes in the biosynthesis of giant marine polyether toxins.</title>
        <authorList>
            <person name="Fallon T.R."/>
            <person name="Shende V.V."/>
            <person name="Wierzbicki I.H."/>
            <person name="Pendleton A.L."/>
            <person name="Watervoot N.F."/>
            <person name="Auber R.P."/>
            <person name="Gonzalez D.J."/>
            <person name="Wisecaver J.H."/>
            <person name="Moore B.S."/>
        </authorList>
    </citation>
    <scope>NUCLEOTIDE SEQUENCE [LARGE SCALE GENOMIC DNA]</scope>
    <source>
        <strain evidence="18 19">12B1</strain>
    </source>
</reference>
<dbReference type="InterPro" id="IPR001412">
    <property type="entry name" value="aa-tRNA-synth_I_CS"/>
</dbReference>
<feature type="region of interest" description="Disordered" evidence="15">
    <location>
        <begin position="278"/>
        <end position="298"/>
    </location>
</feature>
<evidence type="ECO:0000256" key="13">
    <source>
        <dbReference type="ARBA" id="ARBA00047552"/>
    </source>
</evidence>
<dbReference type="GO" id="GO:0005739">
    <property type="term" value="C:mitochondrion"/>
    <property type="evidence" value="ECO:0007669"/>
    <property type="project" value="UniProtKB-SubCell"/>
</dbReference>
<comment type="catalytic activity">
    <reaction evidence="13">
        <text>tRNA(Val) + L-valine + ATP = L-valyl-tRNA(Val) + AMP + diphosphate</text>
        <dbReference type="Rhea" id="RHEA:10704"/>
        <dbReference type="Rhea" id="RHEA-COMP:9672"/>
        <dbReference type="Rhea" id="RHEA-COMP:9708"/>
        <dbReference type="ChEBI" id="CHEBI:30616"/>
        <dbReference type="ChEBI" id="CHEBI:33019"/>
        <dbReference type="ChEBI" id="CHEBI:57762"/>
        <dbReference type="ChEBI" id="CHEBI:78442"/>
        <dbReference type="ChEBI" id="CHEBI:78537"/>
        <dbReference type="ChEBI" id="CHEBI:456215"/>
        <dbReference type="EC" id="6.1.1.9"/>
    </reaction>
</comment>
<evidence type="ECO:0000259" key="16">
    <source>
        <dbReference type="Pfam" id="PF00133"/>
    </source>
</evidence>
<dbReference type="PANTHER" id="PTHR11946:SF109">
    <property type="entry name" value="VALINE--TRNA LIGASE"/>
    <property type="match status" value="1"/>
</dbReference>
<dbReference type="Gene3D" id="1.10.287.380">
    <property type="entry name" value="Valyl-tRNA synthetase, C-terminal domain"/>
    <property type="match status" value="1"/>
</dbReference>
<keyword evidence="9 14" id="KW-0648">Protein biosynthesis</keyword>
<dbReference type="SUPFAM" id="SSF46589">
    <property type="entry name" value="tRNA-binding arm"/>
    <property type="match status" value="1"/>
</dbReference>
<proteinExistence type="inferred from homology"/>
<dbReference type="PANTHER" id="PTHR11946">
    <property type="entry name" value="VALYL-TRNA SYNTHETASES"/>
    <property type="match status" value="1"/>
</dbReference>
<evidence type="ECO:0000256" key="8">
    <source>
        <dbReference type="ARBA" id="ARBA00022840"/>
    </source>
</evidence>
<dbReference type="SUPFAM" id="SSF47323">
    <property type="entry name" value="Anticodon-binding domain of a subclass of class I aminoacyl-tRNA synthetases"/>
    <property type="match status" value="1"/>
</dbReference>
<dbReference type="PRINTS" id="PR00986">
    <property type="entry name" value="TRNASYNTHVAL"/>
</dbReference>
<feature type="domain" description="Methionyl/Valyl/Leucyl/Isoleucyl-tRNA synthetase anticodon-binding" evidence="17">
    <location>
        <begin position="1055"/>
        <end position="1202"/>
    </location>
</feature>
<dbReference type="InterPro" id="IPR033705">
    <property type="entry name" value="Anticodon_Ia_Val"/>
</dbReference>
<comment type="subcellular location">
    <subcellularLocation>
        <location evidence="2">Cytoplasm</location>
    </subcellularLocation>
    <subcellularLocation>
        <location evidence="1">Mitochondrion</location>
    </subcellularLocation>
</comment>
<dbReference type="Gene3D" id="3.90.740.10">
    <property type="entry name" value="Valyl/Leucyl/Isoleucyl-tRNA synthetase, editing domain"/>
    <property type="match status" value="1"/>
</dbReference>
<keyword evidence="6 14" id="KW-0436">Ligase</keyword>
<dbReference type="HAMAP" id="MF_02004">
    <property type="entry name" value="Val_tRNA_synth_type1"/>
    <property type="match status" value="1"/>
</dbReference>
<evidence type="ECO:0000256" key="1">
    <source>
        <dbReference type="ARBA" id="ARBA00004173"/>
    </source>
</evidence>
<dbReference type="EC" id="6.1.1.9" evidence="4"/>
<dbReference type="SUPFAM" id="SSF50677">
    <property type="entry name" value="ValRS/IleRS/LeuRS editing domain"/>
    <property type="match status" value="1"/>
</dbReference>
<dbReference type="NCBIfam" id="NF004349">
    <property type="entry name" value="PRK05729.1"/>
    <property type="match status" value="1"/>
</dbReference>
<evidence type="ECO:0000313" key="18">
    <source>
        <dbReference type="EMBL" id="KAL1530232.1"/>
    </source>
</evidence>
<feature type="region of interest" description="Disordered" evidence="15">
    <location>
        <begin position="328"/>
        <end position="364"/>
    </location>
</feature>
<dbReference type="GO" id="GO:0006438">
    <property type="term" value="P:valyl-tRNA aminoacylation"/>
    <property type="evidence" value="ECO:0007669"/>
    <property type="project" value="InterPro"/>
</dbReference>
<dbReference type="InterPro" id="IPR002300">
    <property type="entry name" value="aa-tRNA-synth_Ia"/>
</dbReference>
<dbReference type="Pfam" id="PF00133">
    <property type="entry name" value="tRNA-synt_1"/>
    <property type="match status" value="1"/>
</dbReference>
<keyword evidence="5" id="KW-0963">Cytoplasm</keyword>
<gene>
    <name evidence="18" type="ORF">AB1Y20_001147</name>
</gene>
<name>A0AB34KA75_PRYPA</name>